<evidence type="ECO:0000313" key="2">
    <source>
        <dbReference type="Proteomes" id="UP000835052"/>
    </source>
</evidence>
<evidence type="ECO:0000313" key="1">
    <source>
        <dbReference type="EMBL" id="CAD6185156.1"/>
    </source>
</evidence>
<comment type="caution">
    <text evidence="1">The sequence shown here is derived from an EMBL/GenBank/DDBJ whole genome shotgun (WGS) entry which is preliminary data.</text>
</comment>
<dbReference type="EMBL" id="CAJGYM010000002">
    <property type="protein sequence ID" value="CAD6185156.1"/>
    <property type="molecule type" value="Genomic_DNA"/>
</dbReference>
<organism evidence="1 2">
    <name type="scientific">Caenorhabditis auriculariae</name>
    <dbReference type="NCBI Taxonomy" id="2777116"/>
    <lineage>
        <taxon>Eukaryota</taxon>
        <taxon>Metazoa</taxon>
        <taxon>Ecdysozoa</taxon>
        <taxon>Nematoda</taxon>
        <taxon>Chromadorea</taxon>
        <taxon>Rhabditida</taxon>
        <taxon>Rhabditina</taxon>
        <taxon>Rhabditomorpha</taxon>
        <taxon>Rhabditoidea</taxon>
        <taxon>Rhabditidae</taxon>
        <taxon>Peloderinae</taxon>
        <taxon>Caenorhabditis</taxon>
    </lineage>
</organism>
<protein>
    <submittedName>
        <fullName evidence="1">Uncharacterized protein</fullName>
    </submittedName>
</protein>
<dbReference type="AlphaFoldDB" id="A0A8S1GP95"/>
<accession>A0A8S1GP95</accession>
<proteinExistence type="predicted"/>
<reference evidence="1" key="1">
    <citation type="submission" date="2020-10" db="EMBL/GenBank/DDBJ databases">
        <authorList>
            <person name="Kikuchi T."/>
        </authorList>
    </citation>
    <scope>NUCLEOTIDE SEQUENCE</scope>
    <source>
        <strain evidence="1">NKZ352</strain>
    </source>
</reference>
<gene>
    <name evidence="1" type="ORF">CAUJ_LOCUS1075</name>
</gene>
<sequence>MHPSAGGKKTCGCRPGFNGLRNGPSARLFKRPSQHCPHFLINIICHLSMCVTNALFFRCFTPSGPTSAHLACSCCGKIWGDSGSCRYFLATGGCVTDAFCRTISLPANDLAKRLRAAN</sequence>
<name>A0A8S1GP95_9PELO</name>
<keyword evidence="2" id="KW-1185">Reference proteome</keyword>
<dbReference type="Proteomes" id="UP000835052">
    <property type="component" value="Unassembled WGS sequence"/>
</dbReference>